<keyword evidence="2" id="KW-1185">Reference proteome</keyword>
<protein>
    <submittedName>
        <fullName evidence="1">Uncharacterized protein</fullName>
    </submittedName>
</protein>
<feature type="non-terminal residue" evidence="1">
    <location>
        <position position="1"/>
    </location>
</feature>
<comment type="caution">
    <text evidence="1">The sequence shown here is derived from an EMBL/GenBank/DDBJ whole genome shotgun (WGS) entry which is preliminary data.</text>
</comment>
<name>A0ACB8U6M5_9APHY</name>
<evidence type="ECO:0000313" key="1">
    <source>
        <dbReference type="EMBL" id="KAI0089952.1"/>
    </source>
</evidence>
<reference evidence="1" key="1">
    <citation type="journal article" date="2021" name="Environ. Microbiol.">
        <title>Gene family expansions and transcriptome signatures uncover fungal adaptations to wood decay.</title>
        <authorList>
            <person name="Hage H."/>
            <person name="Miyauchi S."/>
            <person name="Viragh M."/>
            <person name="Drula E."/>
            <person name="Min B."/>
            <person name="Chaduli D."/>
            <person name="Navarro D."/>
            <person name="Favel A."/>
            <person name="Norest M."/>
            <person name="Lesage-Meessen L."/>
            <person name="Balint B."/>
            <person name="Merenyi Z."/>
            <person name="de Eugenio L."/>
            <person name="Morin E."/>
            <person name="Martinez A.T."/>
            <person name="Baldrian P."/>
            <person name="Stursova M."/>
            <person name="Martinez M.J."/>
            <person name="Novotny C."/>
            <person name="Magnuson J.K."/>
            <person name="Spatafora J.W."/>
            <person name="Maurice S."/>
            <person name="Pangilinan J."/>
            <person name="Andreopoulos W."/>
            <person name="LaButti K."/>
            <person name="Hundley H."/>
            <person name="Na H."/>
            <person name="Kuo A."/>
            <person name="Barry K."/>
            <person name="Lipzen A."/>
            <person name="Henrissat B."/>
            <person name="Riley R."/>
            <person name="Ahrendt S."/>
            <person name="Nagy L.G."/>
            <person name="Grigoriev I.V."/>
            <person name="Martin F."/>
            <person name="Rosso M.N."/>
        </authorList>
    </citation>
    <scope>NUCLEOTIDE SEQUENCE</scope>
    <source>
        <strain evidence="1">CBS 384.51</strain>
    </source>
</reference>
<gene>
    <name evidence="1" type="ORF">BDY19DRAFT_888411</name>
</gene>
<organism evidence="1 2">
    <name type="scientific">Irpex rosettiformis</name>
    <dbReference type="NCBI Taxonomy" id="378272"/>
    <lineage>
        <taxon>Eukaryota</taxon>
        <taxon>Fungi</taxon>
        <taxon>Dikarya</taxon>
        <taxon>Basidiomycota</taxon>
        <taxon>Agaricomycotina</taxon>
        <taxon>Agaricomycetes</taxon>
        <taxon>Polyporales</taxon>
        <taxon>Irpicaceae</taxon>
        <taxon>Irpex</taxon>
    </lineage>
</organism>
<dbReference type="Proteomes" id="UP001055072">
    <property type="component" value="Unassembled WGS sequence"/>
</dbReference>
<sequence length="133" mass="15335">RPALNGHLLYLQKMENVHMSADSSGEEDGTNRRIYRYTPPAWQSKELRTFFQILDEMSRQDWINPSGKRRSSGNPSRVRIRSSKPKDAQAVAPRGLPVNFYNSEWLAGLKTWQLLELDAQEKPFDLALSDVEM</sequence>
<dbReference type="EMBL" id="MU274909">
    <property type="protein sequence ID" value="KAI0089952.1"/>
    <property type="molecule type" value="Genomic_DNA"/>
</dbReference>
<accession>A0ACB8U6M5</accession>
<proteinExistence type="predicted"/>
<evidence type="ECO:0000313" key="2">
    <source>
        <dbReference type="Proteomes" id="UP001055072"/>
    </source>
</evidence>